<dbReference type="InterPro" id="IPR010760">
    <property type="entry name" value="DNA-repair_Swi5"/>
</dbReference>
<evidence type="ECO:0000256" key="2">
    <source>
        <dbReference type="ARBA" id="ARBA00022763"/>
    </source>
</evidence>
<comment type="caution">
    <text evidence="5">The sequence shown here is derived from an EMBL/GenBank/DDBJ whole genome shotgun (WGS) entry which is preliminary data.</text>
</comment>
<keyword evidence="4" id="KW-0175">Coiled coil</keyword>
<dbReference type="RefSeq" id="XP_070867668.1">
    <property type="nucleotide sequence ID" value="XM_071010207.1"/>
</dbReference>
<evidence type="ECO:0000256" key="3">
    <source>
        <dbReference type="ARBA" id="ARBA00023204"/>
    </source>
</evidence>
<keyword evidence="6" id="KW-1185">Reference proteome</keyword>
<proteinExistence type="inferred from homology"/>
<organism evidence="5 6">
    <name type="scientific">Remersonia thermophila</name>
    <dbReference type="NCBI Taxonomy" id="72144"/>
    <lineage>
        <taxon>Eukaryota</taxon>
        <taxon>Fungi</taxon>
        <taxon>Dikarya</taxon>
        <taxon>Ascomycota</taxon>
        <taxon>Pezizomycotina</taxon>
        <taxon>Sordariomycetes</taxon>
        <taxon>Sordariomycetidae</taxon>
        <taxon>Sordariales</taxon>
        <taxon>Sordariales incertae sedis</taxon>
        <taxon>Remersonia</taxon>
    </lineage>
</organism>
<dbReference type="Gene3D" id="1.20.5.170">
    <property type="match status" value="1"/>
</dbReference>
<dbReference type="PANTHER" id="PTHR28529">
    <property type="entry name" value="DNA REPAIR PROTEIN SWI5 HOMOLOG"/>
    <property type="match status" value="1"/>
</dbReference>
<dbReference type="EMBL" id="JAZGUE010000003">
    <property type="protein sequence ID" value="KAL2268944.1"/>
    <property type="molecule type" value="Genomic_DNA"/>
</dbReference>
<dbReference type="Proteomes" id="UP001600064">
    <property type="component" value="Unassembled WGS sequence"/>
</dbReference>
<evidence type="ECO:0000256" key="1">
    <source>
        <dbReference type="ARBA" id="ARBA00008060"/>
    </source>
</evidence>
<accession>A0ABR4DF53</accession>
<keyword evidence="3" id="KW-0234">DNA repair</keyword>
<feature type="coiled-coil region" evidence="4">
    <location>
        <begin position="139"/>
        <end position="166"/>
    </location>
</feature>
<evidence type="ECO:0000256" key="4">
    <source>
        <dbReference type="SAM" id="Coils"/>
    </source>
</evidence>
<comment type="similarity">
    <text evidence="1">Belongs to the SWI5/SAE3 family.</text>
</comment>
<dbReference type="PANTHER" id="PTHR28529:SF2">
    <property type="entry name" value="DNA REPAIR PROTEIN SWI5 HOMOLOG"/>
    <property type="match status" value="1"/>
</dbReference>
<keyword evidence="2" id="KW-0227">DNA damage</keyword>
<reference evidence="5 6" key="1">
    <citation type="journal article" date="2024" name="Commun. Biol.">
        <title>Comparative genomic analysis of thermophilic fungi reveals convergent evolutionary adaptations and gene losses.</title>
        <authorList>
            <person name="Steindorff A.S."/>
            <person name="Aguilar-Pontes M.V."/>
            <person name="Robinson A.J."/>
            <person name="Andreopoulos B."/>
            <person name="LaButti K."/>
            <person name="Kuo A."/>
            <person name="Mondo S."/>
            <person name="Riley R."/>
            <person name="Otillar R."/>
            <person name="Haridas S."/>
            <person name="Lipzen A."/>
            <person name="Grimwood J."/>
            <person name="Schmutz J."/>
            <person name="Clum A."/>
            <person name="Reid I.D."/>
            <person name="Moisan M.C."/>
            <person name="Butler G."/>
            <person name="Nguyen T.T.M."/>
            <person name="Dewar K."/>
            <person name="Conant G."/>
            <person name="Drula E."/>
            <person name="Henrissat B."/>
            <person name="Hansel C."/>
            <person name="Singer S."/>
            <person name="Hutchinson M.I."/>
            <person name="de Vries R.P."/>
            <person name="Natvig D.O."/>
            <person name="Powell A.J."/>
            <person name="Tsang A."/>
            <person name="Grigoriev I.V."/>
        </authorList>
    </citation>
    <scope>NUCLEOTIDE SEQUENCE [LARGE SCALE GENOMIC DNA]</scope>
    <source>
        <strain evidence="5 6">ATCC 22073</strain>
    </source>
</reference>
<sequence length="218" mass="23628">MAATDASLASPSSNVLESAIRTQMSLVSSFDSWLASNATAAPPGPLRDVIAKVQRRLDRYKRWLAAAVAAAASKTPRNLSEEEVDGQSWDMEARTQADDGSILVTVPGSDRPIRITAKENDAQDLIGVIGSMAQICASFAKAETALQTLIQTVDEAEKESSHLTQDPDVTVKAYIRNLQEYNEVKDIGQQLISLVAENRRVPVRALYESNEFGVGLPQ</sequence>
<evidence type="ECO:0000313" key="6">
    <source>
        <dbReference type="Proteomes" id="UP001600064"/>
    </source>
</evidence>
<protein>
    <submittedName>
        <fullName evidence="5">Uncharacterized protein</fullName>
    </submittedName>
</protein>
<evidence type="ECO:0000313" key="5">
    <source>
        <dbReference type="EMBL" id="KAL2268944.1"/>
    </source>
</evidence>
<dbReference type="Pfam" id="PF07061">
    <property type="entry name" value="Swi5"/>
    <property type="match status" value="1"/>
</dbReference>
<dbReference type="GeneID" id="98124851"/>
<gene>
    <name evidence="5" type="ORF">VTJ83DRAFT_3790</name>
</gene>
<name>A0ABR4DF53_9PEZI</name>